<reference evidence="1 2" key="1">
    <citation type="submission" date="2015-04" db="EMBL/GenBank/DDBJ databases">
        <authorList>
            <person name="Syromyatnikov M.Y."/>
            <person name="Popov V.N."/>
        </authorList>
    </citation>
    <scope>NUCLEOTIDE SEQUENCE [LARGE SCALE GENOMIC DNA]</scope>
</reference>
<gene>
    <name evidence="1" type="ORF">CLUMA_CG013535</name>
</gene>
<keyword evidence="2" id="KW-1185">Reference proteome</keyword>
<name>A0A1J1IMF0_9DIPT</name>
<accession>A0A1J1IMF0</accession>
<organism evidence="1 2">
    <name type="scientific">Clunio marinus</name>
    <dbReference type="NCBI Taxonomy" id="568069"/>
    <lineage>
        <taxon>Eukaryota</taxon>
        <taxon>Metazoa</taxon>
        <taxon>Ecdysozoa</taxon>
        <taxon>Arthropoda</taxon>
        <taxon>Hexapoda</taxon>
        <taxon>Insecta</taxon>
        <taxon>Pterygota</taxon>
        <taxon>Neoptera</taxon>
        <taxon>Endopterygota</taxon>
        <taxon>Diptera</taxon>
        <taxon>Nematocera</taxon>
        <taxon>Chironomoidea</taxon>
        <taxon>Chironomidae</taxon>
        <taxon>Clunio</taxon>
    </lineage>
</organism>
<dbReference type="EMBL" id="CVRI01000054">
    <property type="protein sequence ID" value="CRL00262.1"/>
    <property type="molecule type" value="Genomic_DNA"/>
</dbReference>
<sequence length="63" mass="7160">MKIYVCFFISTPTSHEILRICVSIALDCPLQSLLIACFRGCLYEQQVLSCLNNSIRFLCKEIG</sequence>
<protein>
    <submittedName>
        <fullName evidence="1">CLUMA_CG013535, isoform A</fullName>
    </submittedName>
</protein>
<evidence type="ECO:0000313" key="1">
    <source>
        <dbReference type="EMBL" id="CRL00262.1"/>
    </source>
</evidence>
<dbReference type="Proteomes" id="UP000183832">
    <property type="component" value="Unassembled WGS sequence"/>
</dbReference>
<dbReference type="AlphaFoldDB" id="A0A1J1IMF0"/>
<evidence type="ECO:0000313" key="2">
    <source>
        <dbReference type="Proteomes" id="UP000183832"/>
    </source>
</evidence>
<proteinExistence type="predicted"/>